<sequence length="166" mass="18935">MQELISKLGIEWQSLLFQAINFAILLYVLKRFVYTPLTKVLEARRKRVEESVTKAERIDKELDQAHATRDGIVAKANTEAHGVREQAMADAEKIRTQKVEETRIEIQGLLTQARAQIQEEKEQALSSVRAEAANLVILASEKVLRARLDESHDKELVDQSVKELMK</sequence>
<dbReference type="GO" id="GO:0005886">
    <property type="term" value="C:plasma membrane"/>
    <property type="evidence" value="ECO:0007669"/>
    <property type="project" value="UniProtKB-SubCell"/>
</dbReference>
<proteinExistence type="inferred from homology"/>
<evidence type="ECO:0000313" key="15">
    <source>
        <dbReference type="EMBL" id="PIS41244.1"/>
    </source>
</evidence>
<keyword evidence="9 13" id="KW-0472">Membrane</keyword>
<evidence type="ECO:0000256" key="11">
    <source>
        <dbReference type="ARBA" id="ARBA00025198"/>
    </source>
</evidence>
<name>A0A2H0YRW1_9BACT</name>
<comment type="caution">
    <text evidence="15">The sequence shown here is derived from an EMBL/GenBank/DDBJ whole genome shotgun (WGS) entry which is preliminary data.</text>
</comment>
<evidence type="ECO:0000256" key="13">
    <source>
        <dbReference type="HAMAP-Rule" id="MF_01398"/>
    </source>
</evidence>
<evidence type="ECO:0000256" key="12">
    <source>
        <dbReference type="ARBA" id="ARBA00037847"/>
    </source>
</evidence>
<keyword evidence="2 13" id="KW-0813">Transport</keyword>
<comment type="subunit">
    <text evidence="13">F-type ATPases have 2 components, F(1) - the catalytic core - and F(0) - the membrane proton channel. F(1) has five subunits: alpha(3), beta(3), gamma(1), delta(1), epsilon(1). F(0) has three main subunits: a(1), b(2) and c(10-14). The alpha and beta chains form an alternating ring which encloses part of the gamma chain. F(1) is attached to F(0) by a central stalk formed by the gamma and epsilon chains, while a peripheral stalk is formed by the delta and b chains.</text>
</comment>
<protein>
    <recommendedName>
        <fullName evidence="13">ATP synthase subunit b</fullName>
    </recommendedName>
    <alternativeName>
        <fullName evidence="13">ATP synthase F(0) sector subunit b</fullName>
    </alternativeName>
    <alternativeName>
        <fullName evidence="13">ATPase subunit I</fullName>
    </alternativeName>
    <alternativeName>
        <fullName evidence="13">F-type ATPase subunit b</fullName>
        <shortName evidence="13">F-ATPase subunit b</shortName>
    </alternativeName>
</protein>
<evidence type="ECO:0000256" key="14">
    <source>
        <dbReference type="RuleBase" id="RU003848"/>
    </source>
</evidence>
<dbReference type="PANTHER" id="PTHR33445">
    <property type="entry name" value="ATP SYNTHASE SUBUNIT B', CHLOROPLASTIC"/>
    <property type="match status" value="1"/>
</dbReference>
<evidence type="ECO:0000256" key="7">
    <source>
        <dbReference type="ARBA" id="ARBA00022989"/>
    </source>
</evidence>
<feature type="transmembrane region" description="Helical" evidence="13">
    <location>
        <begin position="12"/>
        <end position="29"/>
    </location>
</feature>
<keyword evidence="4 13" id="KW-0138">CF(0)</keyword>
<dbReference type="GO" id="GO:0012505">
    <property type="term" value="C:endomembrane system"/>
    <property type="evidence" value="ECO:0007669"/>
    <property type="project" value="UniProtKB-SubCell"/>
</dbReference>
<keyword evidence="10 13" id="KW-0066">ATP synthesis</keyword>
<dbReference type="GO" id="GO:0045259">
    <property type="term" value="C:proton-transporting ATP synthase complex"/>
    <property type="evidence" value="ECO:0007669"/>
    <property type="project" value="UniProtKB-KW"/>
</dbReference>
<keyword evidence="3 13" id="KW-1003">Cell membrane</keyword>
<dbReference type="InterPro" id="IPR050059">
    <property type="entry name" value="ATP_synthase_B_chain"/>
</dbReference>
<comment type="function">
    <text evidence="13">Component of the F(0) channel, it forms part of the peripheral stalk, linking F(1) to F(0).</text>
</comment>
<accession>A0A2H0YRW1</accession>
<evidence type="ECO:0000256" key="8">
    <source>
        <dbReference type="ARBA" id="ARBA00023065"/>
    </source>
</evidence>
<evidence type="ECO:0000256" key="3">
    <source>
        <dbReference type="ARBA" id="ARBA00022475"/>
    </source>
</evidence>
<evidence type="ECO:0000256" key="2">
    <source>
        <dbReference type="ARBA" id="ARBA00022448"/>
    </source>
</evidence>
<dbReference type="HAMAP" id="MF_01398">
    <property type="entry name" value="ATP_synth_b_bprime"/>
    <property type="match status" value="1"/>
</dbReference>
<evidence type="ECO:0000256" key="6">
    <source>
        <dbReference type="ARBA" id="ARBA00022781"/>
    </source>
</evidence>
<dbReference type="GO" id="GO:0046933">
    <property type="term" value="F:proton-transporting ATP synthase activity, rotational mechanism"/>
    <property type="evidence" value="ECO:0007669"/>
    <property type="project" value="UniProtKB-UniRule"/>
</dbReference>
<evidence type="ECO:0000256" key="10">
    <source>
        <dbReference type="ARBA" id="ARBA00023310"/>
    </source>
</evidence>
<keyword evidence="7 13" id="KW-1133">Transmembrane helix</keyword>
<keyword evidence="6 13" id="KW-0375">Hydrogen ion transport</keyword>
<keyword evidence="8 13" id="KW-0406">Ion transport</keyword>
<dbReference type="EMBL" id="PEXV01000136">
    <property type="protein sequence ID" value="PIS41244.1"/>
    <property type="molecule type" value="Genomic_DNA"/>
</dbReference>
<dbReference type="InterPro" id="IPR002146">
    <property type="entry name" value="ATP_synth_b/b'su_bac/chlpt"/>
</dbReference>
<comment type="subcellular location">
    <subcellularLocation>
        <location evidence="13">Cell membrane</location>
        <topology evidence="13">Single-pass membrane protein</topology>
    </subcellularLocation>
    <subcellularLocation>
        <location evidence="12">Endomembrane system</location>
        <topology evidence="12">Single-pass membrane protein</topology>
    </subcellularLocation>
</comment>
<dbReference type="InterPro" id="IPR028987">
    <property type="entry name" value="ATP_synth_B-like_membr_sf"/>
</dbReference>
<dbReference type="Pfam" id="PF00430">
    <property type="entry name" value="ATP-synt_B"/>
    <property type="match status" value="1"/>
</dbReference>
<comment type="similarity">
    <text evidence="1 13 14">Belongs to the ATPase B chain family.</text>
</comment>
<dbReference type="NCBIfam" id="TIGR01144">
    <property type="entry name" value="ATP_synt_b"/>
    <property type="match status" value="1"/>
</dbReference>
<dbReference type="InterPro" id="IPR005864">
    <property type="entry name" value="ATP_synth_F0_bsu_bac"/>
</dbReference>
<dbReference type="AlphaFoldDB" id="A0A2H0YRW1"/>
<dbReference type="CDD" id="cd06503">
    <property type="entry name" value="ATP-synt_Fo_b"/>
    <property type="match status" value="1"/>
</dbReference>
<dbReference type="Gene3D" id="6.10.250.1580">
    <property type="match status" value="1"/>
</dbReference>
<dbReference type="Proteomes" id="UP000228711">
    <property type="component" value="Unassembled WGS sequence"/>
</dbReference>
<dbReference type="PANTHER" id="PTHR33445:SF1">
    <property type="entry name" value="ATP SYNTHASE SUBUNIT B"/>
    <property type="match status" value="1"/>
</dbReference>
<comment type="function">
    <text evidence="11 13">F(1)F(0) ATP synthase produces ATP from ADP in the presence of a proton or sodium gradient. F-type ATPases consist of two structural domains, F(1) containing the extramembraneous catalytic core and F(0) containing the membrane proton channel, linked together by a central stalk and a peripheral stalk. During catalysis, ATP synthesis in the catalytic domain of F(1) is coupled via a rotary mechanism of the central stalk subunits to proton translocation.</text>
</comment>
<reference evidence="16" key="1">
    <citation type="submission" date="2017-09" db="EMBL/GenBank/DDBJ databases">
        <title>Depth-based differentiation of microbial function through sediment-hosted aquifers and enrichment of novel symbionts in the deep terrestrial subsurface.</title>
        <authorList>
            <person name="Probst A.J."/>
            <person name="Ladd B."/>
            <person name="Jarett J.K."/>
            <person name="Geller-Mcgrath D.E."/>
            <person name="Sieber C.M.K."/>
            <person name="Emerson J.B."/>
            <person name="Anantharaman K."/>
            <person name="Thomas B.C."/>
            <person name="Malmstrom R."/>
            <person name="Stieglmeier M."/>
            <person name="Klingl A."/>
            <person name="Woyke T."/>
            <person name="Ryan C.M."/>
            <person name="Banfield J.F."/>
        </authorList>
    </citation>
    <scope>NUCLEOTIDE SEQUENCE [LARGE SCALE GENOMIC DNA]</scope>
</reference>
<evidence type="ECO:0000256" key="9">
    <source>
        <dbReference type="ARBA" id="ARBA00023136"/>
    </source>
</evidence>
<dbReference type="GO" id="GO:0046961">
    <property type="term" value="F:proton-transporting ATPase activity, rotational mechanism"/>
    <property type="evidence" value="ECO:0007669"/>
    <property type="project" value="TreeGrafter"/>
</dbReference>
<evidence type="ECO:0000256" key="4">
    <source>
        <dbReference type="ARBA" id="ARBA00022547"/>
    </source>
</evidence>
<evidence type="ECO:0000256" key="1">
    <source>
        <dbReference type="ARBA" id="ARBA00005513"/>
    </source>
</evidence>
<evidence type="ECO:0000256" key="5">
    <source>
        <dbReference type="ARBA" id="ARBA00022692"/>
    </source>
</evidence>
<gene>
    <name evidence="13 15" type="primary">atpF</name>
    <name evidence="15" type="ORF">COT25_04170</name>
</gene>
<evidence type="ECO:0000313" key="16">
    <source>
        <dbReference type="Proteomes" id="UP000228711"/>
    </source>
</evidence>
<dbReference type="SUPFAM" id="SSF81573">
    <property type="entry name" value="F1F0 ATP synthase subunit B, membrane domain"/>
    <property type="match status" value="1"/>
</dbReference>
<keyword evidence="5 13" id="KW-0812">Transmembrane</keyword>
<organism evidence="15 16">
    <name type="scientific">Candidatus Kerfeldbacteria bacterium CG08_land_8_20_14_0_20_42_7</name>
    <dbReference type="NCBI Taxonomy" id="2014245"/>
    <lineage>
        <taxon>Bacteria</taxon>
        <taxon>Candidatus Kerfeldiibacteriota</taxon>
    </lineage>
</organism>